<feature type="region of interest" description="Disordered" evidence="1">
    <location>
        <begin position="147"/>
        <end position="224"/>
    </location>
</feature>
<dbReference type="EMBL" id="JARKIE010001010">
    <property type="protein sequence ID" value="KAJ7610055.1"/>
    <property type="molecule type" value="Genomic_DNA"/>
</dbReference>
<organism evidence="2 3">
    <name type="scientific">Mycena rosella</name>
    <name type="common">Pink bonnet</name>
    <name type="synonym">Agaricus rosellus</name>
    <dbReference type="NCBI Taxonomy" id="1033263"/>
    <lineage>
        <taxon>Eukaryota</taxon>
        <taxon>Fungi</taxon>
        <taxon>Dikarya</taxon>
        <taxon>Basidiomycota</taxon>
        <taxon>Agaricomycotina</taxon>
        <taxon>Agaricomycetes</taxon>
        <taxon>Agaricomycetidae</taxon>
        <taxon>Agaricales</taxon>
        <taxon>Marasmiineae</taxon>
        <taxon>Mycenaceae</taxon>
        <taxon>Mycena</taxon>
    </lineage>
</organism>
<evidence type="ECO:0000313" key="2">
    <source>
        <dbReference type="EMBL" id="KAJ7610055.1"/>
    </source>
</evidence>
<gene>
    <name evidence="2" type="ORF">B0H17DRAFT_17356</name>
</gene>
<feature type="compositionally biased region" description="Basic residues" evidence="1">
    <location>
        <begin position="166"/>
        <end position="175"/>
    </location>
</feature>
<evidence type="ECO:0000256" key="1">
    <source>
        <dbReference type="SAM" id="MobiDB-lite"/>
    </source>
</evidence>
<name>A0AAD7F967_MYCRO</name>
<reference evidence="2" key="1">
    <citation type="submission" date="2023-03" db="EMBL/GenBank/DDBJ databases">
        <title>Massive genome expansion in bonnet fungi (Mycena s.s.) driven by repeated elements and novel gene families across ecological guilds.</title>
        <authorList>
            <consortium name="Lawrence Berkeley National Laboratory"/>
            <person name="Harder C.B."/>
            <person name="Miyauchi S."/>
            <person name="Viragh M."/>
            <person name="Kuo A."/>
            <person name="Thoen E."/>
            <person name="Andreopoulos B."/>
            <person name="Lu D."/>
            <person name="Skrede I."/>
            <person name="Drula E."/>
            <person name="Henrissat B."/>
            <person name="Morin E."/>
            <person name="Kohler A."/>
            <person name="Barry K."/>
            <person name="LaButti K."/>
            <person name="Morin E."/>
            <person name="Salamov A."/>
            <person name="Lipzen A."/>
            <person name="Mereny Z."/>
            <person name="Hegedus B."/>
            <person name="Baldrian P."/>
            <person name="Stursova M."/>
            <person name="Weitz H."/>
            <person name="Taylor A."/>
            <person name="Grigoriev I.V."/>
            <person name="Nagy L.G."/>
            <person name="Martin F."/>
            <person name="Kauserud H."/>
        </authorList>
    </citation>
    <scope>NUCLEOTIDE SEQUENCE</scope>
    <source>
        <strain evidence="2">CBHHK067</strain>
    </source>
</reference>
<feature type="compositionally biased region" description="Basic and acidic residues" evidence="1">
    <location>
        <begin position="82"/>
        <end position="102"/>
    </location>
</feature>
<dbReference type="Proteomes" id="UP001221757">
    <property type="component" value="Unassembled WGS sequence"/>
</dbReference>
<comment type="caution">
    <text evidence="2">The sequence shown here is derived from an EMBL/GenBank/DDBJ whole genome shotgun (WGS) entry which is preliminary data.</text>
</comment>
<feature type="region of interest" description="Disordered" evidence="1">
    <location>
        <begin position="1"/>
        <end position="27"/>
    </location>
</feature>
<dbReference type="AlphaFoldDB" id="A0AAD7F967"/>
<keyword evidence="3" id="KW-1185">Reference proteome</keyword>
<evidence type="ECO:0000313" key="3">
    <source>
        <dbReference type="Proteomes" id="UP001221757"/>
    </source>
</evidence>
<accession>A0AAD7F967</accession>
<feature type="region of interest" description="Disordered" evidence="1">
    <location>
        <begin position="79"/>
        <end position="108"/>
    </location>
</feature>
<feature type="compositionally biased region" description="Polar residues" evidence="1">
    <location>
        <begin position="8"/>
        <end position="17"/>
    </location>
</feature>
<sequence>MPCCWRTPLSSTISSANRPPPSVTDPRRTSFWSVVEQLRLNAPLSDADLARLKESPRAAANYRARAPLRAGALEGNIVGEGQAEKSDGHDGRISRQDRRGASKIESGAMTDAPARDIYFTPALSKSLNYLYEYRHINMYPKMQTDPQLATGRRMHQSRPDLLESRRTHRRHRRLCTRPTRDVGGRGSGGPTLSSRSEEIEETPSSTRDQPLLRPPQELLHRPGRRDVDGLASVVIWSLSPASAFVLTRHK</sequence>
<proteinExistence type="predicted"/>
<protein>
    <submittedName>
        <fullName evidence="2">Uncharacterized protein</fullName>
    </submittedName>
</protein>